<organism evidence="3 4">
    <name type="scientific">Parelaphostrongylus tenuis</name>
    <name type="common">Meningeal worm</name>
    <dbReference type="NCBI Taxonomy" id="148309"/>
    <lineage>
        <taxon>Eukaryota</taxon>
        <taxon>Metazoa</taxon>
        <taxon>Ecdysozoa</taxon>
        <taxon>Nematoda</taxon>
        <taxon>Chromadorea</taxon>
        <taxon>Rhabditida</taxon>
        <taxon>Rhabditina</taxon>
        <taxon>Rhabditomorpha</taxon>
        <taxon>Strongyloidea</taxon>
        <taxon>Metastrongylidae</taxon>
        <taxon>Parelaphostrongylus</taxon>
    </lineage>
</organism>
<dbReference type="GO" id="GO:0008270">
    <property type="term" value="F:zinc ion binding"/>
    <property type="evidence" value="ECO:0007669"/>
    <property type="project" value="UniProtKB-KW"/>
</dbReference>
<reference evidence="3" key="1">
    <citation type="submission" date="2021-06" db="EMBL/GenBank/DDBJ databases">
        <title>Parelaphostrongylus tenuis whole genome reference sequence.</title>
        <authorList>
            <person name="Garwood T.J."/>
            <person name="Larsen P.A."/>
            <person name="Fountain-Jones N.M."/>
            <person name="Garbe J.R."/>
            <person name="Macchietto M.G."/>
            <person name="Kania S.A."/>
            <person name="Gerhold R.W."/>
            <person name="Richards J.E."/>
            <person name="Wolf T.M."/>
        </authorList>
    </citation>
    <scope>NUCLEOTIDE SEQUENCE</scope>
    <source>
        <strain evidence="3">MNPRO001-30</strain>
        <tissue evidence="3">Meninges</tissue>
    </source>
</reference>
<comment type="similarity">
    <text evidence="1">Belongs to the nanos family.</text>
</comment>
<sequence length="88" mass="9881">SPLLKKERICWFCYEKYSKMCAVLLKDPPSVKAHGIWRGHSMKDKNDVTACPHLWLTKCGYCGATGAAAHMEKSCHALKLRNLDVDSS</sequence>
<keyword evidence="1" id="KW-0694">RNA-binding</keyword>
<keyword evidence="1" id="KW-0862">Zinc</keyword>
<dbReference type="Pfam" id="PF05741">
    <property type="entry name" value="zf-nanos"/>
    <property type="match status" value="1"/>
</dbReference>
<dbReference type="Proteomes" id="UP001196413">
    <property type="component" value="Unassembled WGS sequence"/>
</dbReference>
<evidence type="ECO:0000313" key="3">
    <source>
        <dbReference type="EMBL" id="KAJ1349670.1"/>
    </source>
</evidence>
<protein>
    <recommendedName>
        <fullName evidence="2">Nanos-type domain-containing protein</fullName>
    </recommendedName>
</protein>
<feature type="non-terminal residue" evidence="3">
    <location>
        <position position="88"/>
    </location>
</feature>
<proteinExistence type="inferred from homology"/>
<evidence type="ECO:0000259" key="2">
    <source>
        <dbReference type="PROSITE" id="PS51522"/>
    </source>
</evidence>
<dbReference type="GO" id="GO:0006417">
    <property type="term" value="P:regulation of translation"/>
    <property type="evidence" value="ECO:0007669"/>
    <property type="project" value="UniProtKB-UniRule"/>
</dbReference>
<dbReference type="EMBL" id="JAHQIW010000711">
    <property type="protein sequence ID" value="KAJ1349670.1"/>
    <property type="molecule type" value="Genomic_DNA"/>
</dbReference>
<dbReference type="InterPro" id="IPR024161">
    <property type="entry name" value="Znf_nanos-typ"/>
</dbReference>
<evidence type="ECO:0000256" key="1">
    <source>
        <dbReference type="PROSITE-ProRule" id="PRU00855"/>
    </source>
</evidence>
<accession>A0AAD5M1X8</accession>
<keyword evidence="1" id="KW-0810">Translation regulation</keyword>
<gene>
    <name evidence="3" type="ORF">KIN20_005273</name>
</gene>
<dbReference type="Gene3D" id="4.10.60.30">
    <property type="entry name" value="Nanos, RNA-binding domain"/>
    <property type="match status" value="1"/>
</dbReference>
<comment type="caution">
    <text evidence="3">The sequence shown here is derived from an EMBL/GenBank/DDBJ whole genome shotgun (WGS) entry which is preliminary data.</text>
</comment>
<keyword evidence="1" id="KW-0863">Zinc-finger</keyword>
<feature type="domain" description="Nanos-type" evidence="2">
    <location>
        <begin position="9"/>
        <end position="77"/>
    </location>
</feature>
<keyword evidence="4" id="KW-1185">Reference proteome</keyword>
<dbReference type="GO" id="GO:0003723">
    <property type="term" value="F:RNA binding"/>
    <property type="evidence" value="ECO:0007669"/>
    <property type="project" value="UniProtKB-UniRule"/>
</dbReference>
<dbReference type="InterPro" id="IPR038129">
    <property type="entry name" value="Nanos_sf"/>
</dbReference>
<keyword evidence="1" id="KW-0479">Metal-binding</keyword>
<dbReference type="AlphaFoldDB" id="A0AAD5M1X8"/>
<dbReference type="PROSITE" id="PS51522">
    <property type="entry name" value="ZF_NANOS"/>
    <property type="match status" value="1"/>
</dbReference>
<evidence type="ECO:0000313" key="4">
    <source>
        <dbReference type="Proteomes" id="UP001196413"/>
    </source>
</evidence>
<name>A0AAD5M1X8_PARTN</name>